<accession>A0A6I0EY69</accession>
<sequence length="68" mass="8334">MRFLRDKLDLLIEIDKKRKEMYRAMNNDEDTDILYRISRELDLLVTEYIKKFPKKDSSQSVSKKNFYP</sequence>
<dbReference type="Gene3D" id="4.10.280.10">
    <property type="entry name" value="Helix-loop-helix DNA-binding domain"/>
    <property type="match status" value="1"/>
</dbReference>
<reference evidence="1 2" key="1">
    <citation type="submission" date="2019-10" db="EMBL/GenBank/DDBJ databases">
        <title>Whole-genome sequence of the extremophile Heliorestis acidaminivorans DSM 24790.</title>
        <authorList>
            <person name="Kyndt J.A."/>
            <person name="Meyer T.E."/>
        </authorList>
    </citation>
    <scope>NUCLEOTIDE SEQUENCE [LARGE SCALE GENOMIC DNA]</scope>
    <source>
        <strain evidence="1 2">DSM 24790</strain>
    </source>
</reference>
<organism evidence="1 2">
    <name type="scientific">Heliorestis acidaminivorans</name>
    <dbReference type="NCBI Taxonomy" id="553427"/>
    <lineage>
        <taxon>Bacteria</taxon>
        <taxon>Bacillati</taxon>
        <taxon>Bacillota</taxon>
        <taxon>Clostridia</taxon>
        <taxon>Eubacteriales</taxon>
        <taxon>Heliobacteriaceae</taxon>
        <taxon>Heliorestis</taxon>
    </lineage>
</organism>
<name>A0A6I0EY69_9FIRM</name>
<dbReference type="InterPro" id="IPR036638">
    <property type="entry name" value="HLH_DNA-bd_sf"/>
</dbReference>
<keyword evidence="2" id="KW-1185">Reference proteome</keyword>
<dbReference type="InterPro" id="IPR018540">
    <property type="entry name" value="Spo0E-like"/>
</dbReference>
<dbReference type="RefSeq" id="WP_151621293.1">
    <property type="nucleotide sequence ID" value="NZ_WBXO01000011.1"/>
</dbReference>
<evidence type="ECO:0000313" key="2">
    <source>
        <dbReference type="Proteomes" id="UP000468766"/>
    </source>
</evidence>
<dbReference type="EMBL" id="WBXO01000011">
    <property type="protein sequence ID" value="KAB2951539.1"/>
    <property type="molecule type" value="Genomic_DNA"/>
</dbReference>
<comment type="caution">
    <text evidence="1">The sequence shown here is derived from an EMBL/GenBank/DDBJ whole genome shotgun (WGS) entry which is preliminary data.</text>
</comment>
<dbReference type="GO" id="GO:0046983">
    <property type="term" value="F:protein dimerization activity"/>
    <property type="evidence" value="ECO:0007669"/>
    <property type="project" value="InterPro"/>
</dbReference>
<gene>
    <name evidence="1" type="ORF">F9B85_12090</name>
</gene>
<protein>
    <submittedName>
        <fullName evidence="1">Aspartyl-phosphate phosphatase Spo0E family protein</fullName>
    </submittedName>
</protein>
<dbReference type="Proteomes" id="UP000468766">
    <property type="component" value="Unassembled WGS sequence"/>
</dbReference>
<dbReference type="Pfam" id="PF09388">
    <property type="entry name" value="SpoOE-like"/>
    <property type="match status" value="1"/>
</dbReference>
<dbReference type="OrthoDB" id="2084348at2"/>
<dbReference type="GO" id="GO:0043937">
    <property type="term" value="P:regulation of sporulation"/>
    <property type="evidence" value="ECO:0007669"/>
    <property type="project" value="InterPro"/>
</dbReference>
<dbReference type="InterPro" id="IPR037208">
    <property type="entry name" value="Spo0E-like_sf"/>
</dbReference>
<dbReference type="AlphaFoldDB" id="A0A6I0EY69"/>
<dbReference type="SUPFAM" id="SSF140500">
    <property type="entry name" value="BAS1536-like"/>
    <property type="match status" value="1"/>
</dbReference>
<proteinExistence type="predicted"/>
<evidence type="ECO:0000313" key="1">
    <source>
        <dbReference type="EMBL" id="KAB2951539.1"/>
    </source>
</evidence>